<accession>A0A6N4RD14</accession>
<gene>
    <name evidence="1" type="ORF">DI628_00735</name>
</gene>
<reference evidence="1 2" key="1">
    <citation type="journal article" date="2017" name="Nat. Commun.">
        <title>In situ click chemistry generation of cyclooxygenase-2 inhibitors.</title>
        <authorList>
            <person name="Bhardwaj A."/>
            <person name="Kaur J."/>
            <person name="Wuest M."/>
            <person name="Wuest F."/>
        </authorList>
    </citation>
    <scope>NUCLEOTIDE SEQUENCE [LARGE SCALE GENOMIC DNA]</scope>
    <source>
        <strain evidence="1">S2_018_000_R2_106</strain>
    </source>
</reference>
<sequence length="110" mass="11846">MTPVFTPLGPWTYCRHEEGCPVVGPQGRICDLDCTTYPDGATDEEMQLLDAQRDAFGCLIAALPEMVEACRSLCQWADTQSPSIGAPRALLKAIAMAAIAMNKIQSGDDI</sequence>
<dbReference type="Proteomes" id="UP000320948">
    <property type="component" value="Unassembled WGS sequence"/>
</dbReference>
<protein>
    <submittedName>
        <fullName evidence="1">Uncharacterized protein</fullName>
    </submittedName>
</protein>
<proteinExistence type="predicted"/>
<dbReference type="EMBL" id="VAFM01000001">
    <property type="protein sequence ID" value="TKW61189.1"/>
    <property type="molecule type" value="Genomic_DNA"/>
</dbReference>
<evidence type="ECO:0000313" key="1">
    <source>
        <dbReference type="EMBL" id="TKW61189.1"/>
    </source>
</evidence>
<evidence type="ECO:0000313" key="2">
    <source>
        <dbReference type="Proteomes" id="UP000320948"/>
    </source>
</evidence>
<organism evidence="1 2">
    <name type="scientific">Blastochloris viridis</name>
    <name type="common">Rhodopseudomonas viridis</name>
    <dbReference type="NCBI Taxonomy" id="1079"/>
    <lineage>
        <taxon>Bacteria</taxon>
        <taxon>Pseudomonadati</taxon>
        <taxon>Pseudomonadota</taxon>
        <taxon>Alphaproteobacteria</taxon>
        <taxon>Hyphomicrobiales</taxon>
        <taxon>Blastochloridaceae</taxon>
        <taxon>Blastochloris</taxon>
    </lineage>
</organism>
<name>A0A6N4RD14_BLAVI</name>
<dbReference type="AlphaFoldDB" id="A0A6N4RD14"/>
<comment type="caution">
    <text evidence="1">The sequence shown here is derived from an EMBL/GenBank/DDBJ whole genome shotgun (WGS) entry which is preliminary data.</text>
</comment>